<proteinExistence type="evidence at transcript level"/>
<feature type="transmembrane region" description="Helical" evidence="1">
    <location>
        <begin position="77"/>
        <end position="96"/>
    </location>
</feature>
<keyword evidence="1" id="KW-0812">Transmembrane</keyword>
<reference evidence="2" key="1">
    <citation type="submission" date="2004-11" db="EMBL/GenBank/DDBJ databases">
        <title>The full-length cDNA sequences of Schistosoma japonicum genes.</title>
        <authorList>
            <person name="Han Z."/>
        </authorList>
    </citation>
    <scope>NUCLEOTIDE SEQUENCE</scope>
</reference>
<name>Q5DFK9_SCHJA</name>
<dbReference type="EMBL" id="AY813665">
    <property type="protein sequence ID" value="AAW25397.1"/>
    <property type="molecule type" value="mRNA"/>
</dbReference>
<feature type="transmembrane region" description="Helical" evidence="1">
    <location>
        <begin position="20"/>
        <end position="42"/>
    </location>
</feature>
<protein>
    <submittedName>
        <fullName evidence="2">SJCHGC07967 protein</fullName>
    </submittedName>
</protein>
<evidence type="ECO:0000256" key="1">
    <source>
        <dbReference type="SAM" id="Phobius"/>
    </source>
</evidence>
<keyword evidence="1" id="KW-1133">Transmembrane helix</keyword>
<reference evidence="2" key="2">
    <citation type="journal article" date="2006" name="PLoS Pathog.">
        <title>New perspectives on host-parasite interplay by comparative transcriptomic and proteomic analyses of Schistosoma japonicum.</title>
        <authorList>
            <person name="Liu F."/>
            <person name="Lu J."/>
            <person name="Hu W."/>
            <person name="Wang S.Y."/>
            <person name="Cui S.J."/>
            <person name="Chi M."/>
            <person name="Yan Q."/>
            <person name="Wang X.R."/>
            <person name="Song H.D."/>
            <person name="Xu X.N."/>
            <person name="Wang J.J."/>
            <person name="Zhang X.L."/>
            <person name="Zhang X."/>
            <person name="Wang Z.Q."/>
            <person name="Xue C.L."/>
            <person name="Brindley P.J."/>
            <person name="McManus D.P."/>
            <person name="Yang P.Y."/>
            <person name="Feng Z."/>
            <person name="Chen Z."/>
            <person name="Han Z.G."/>
        </authorList>
    </citation>
    <scope>NUCLEOTIDE SEQUENCE</scope>
</reference>
<keyword evidence="1" id="KW-0472">Membrane</keyword>
<dbReference type="AlphaFoldDB" id="Q5DFK9"/>
<evidence type="ECO:0000313" key="2">
    <source>
        <dbReference type="EMBL" id="AAW25397.1"/>
    </source>
</evidence>
<sequence>MLINYHYKLTLYTYAHSYSRWYVISPFICISSTSSFLLFYLLKGIFFKVRFSIQHFCWQYMLCNLTPLTGCSSMLNFFRFLTFPYIPVVLCHIFIIRSEYLSYVGGLR</sequence>
<organism evidence="2">
    <name type="scientific">Schistosoma japonicum</name>
    <name type="common">Blood fluke</name>
    <dbReference type="NCBI Taxonomy" id="6182"/>
    <lineage>
        <taxon>Eukaryota</taxon>
        <taxon>Metazoa</taxon>
        <taxon>Spiralia</taxon>
        <taxon>Lophotrochozoa</taxon>
        <taxon>Platyhelminthes</taxon>
        <taxon>Trematoda</taxon>
        <taxon>Digenea</taxon>
        <taxon>Strigeidida</taxon>
        <taxon>Schistosomatoidea</taxon>
        <taxon>Schistosomatidae</taxon>
        <taxon>Schistosoma</taxon>
    </lineage>
</organism>
<accession>Q5DFK9</accession>